<proteinExistence type="predicted"/>
<keyword evidence="2" id="KW-1185">Reference proteome</keyword>
<dbReference type="EMBL" id="CP147988">
    <property type="protein sequence ID" value="WXK48397.1"/>
    <property type="molecule type" value="Genomic_DNA"/>
</dbReference>
<dbReference type="Proteomes" id="UP001447857">
    <property type="component" value="Chromosome"/>
</dbReference>
<name>A0ABZ2Q5D2_9FLAO</name>
<evidence type="ECO:0000313" key="1">
    <source>
        <dbReference type="EMBL" id="WXK48397.1"/>
    </source>
</evidence>
<organism evidence="1 2">
    <name type="scientific">Flavobacterium ginsenosidimutans</name>
    <dbReference type="NCBI Taxonomy" id="687844"/>
    <lineage>
        <taxon>Bacteria</taxon>
        <taxon>Pseudomonadati</taxon>
        <taxon>Bacteroidota</taxon>
        <taxon>Flavobacteriia</taxon>
        <taxon>Flavobacteriales</taxon>
        <taxon>Flavobacteriaceae</taxon>
        <taxon>Flavobacterium</taxon>
    </lineage>
</organism>
<dbReference type="RefSeq" id="WP_338839191.1">
    <property type="nucleotide sequence ID" value="NZ_CP147988.1"/>
</dbReference>
<accession>A0ABZ2Q5D2</accession>
<sequence>MKKDILKPGLNVYKHFFQMAYITTDLDQSIKIFKEFYGIEKFLVVPEPIKKEVIKGSMLVTYEVKLAFANIGEIQLELIQPLQDGTGCYSSLLPSSGFSQMFHHFGCKFNDRKEWDDFRNCLDTDKHHIAFESHDSVSPFLYLDETKNLGHYVEYMWLDPEKSASLWDAIPQN</sequence>
<dbReference type="InterPro" id="IPR029068">
    <property type="entry name" value="Glyas_Bleomycin-R_OHBP_Dase"/>
</dbReference>
<dbReference type="Gene3D" id="3.10.180.10">
    <property type="entry name" value="2,3-Dihydroxybiphenyl 1,2-Dioxygenase, domain 1"/>
    <property type="match status" value="1"/>
</dbReference>
<gene>
    <name evidence="1" type="ORF">V6624_15315</name>
</gene>
<protein>
    <submittedName>
        <fullName evidence="1">VOC family protein</fullName>
    </submittedName>
</protein>
<evidence type="ECO:0000313" key="2">
    <source>
        <dbReference type="Proteomes" id="UP001447857"/>
    </source>
</evidence>
<reference evidence="1 2" key="1">
    <citation type="submission" date="2024-02" db="EMBL/GenBank/DDBJ databases">
        <title>complete genome of Flavobacterium ginsenosidimutans Str. YTB16.</title>
        <authorList>
            <person name="Wang Q."/>
        </authorList>
    </citation>
    <scope>NUCLEOTIDE SEQUENCE [LARGE SCALE GENOMIC DNA]</scope>
    <source>
        <strain evidence="1 2">YTB16</strain>
    </source>
</reference>